<evidence type="ECO:0000313" key="2">
    <source>
        <dbReference type="EMBL" id="AKE59868.1"/>
    </source>
</evidence>
<evidence type="ECO:0000256" key="1">
    <source>
        <dbReference type="SAM" id="Phobius"/>
    </source>
</evidence>
<dbReference type="KEGG" id="cama:F384_15520"/>
<keyword evidence="1" id="KW-1133">Transmembrane helix</keyword>
<feature type="transmembrane region" description="Helical" evidence="1">
    <location>
        <begin position="60"/>
        <end position="80"/>
    </location>
</feature>
<dbReference type="RefSeq" id="WP_046486707.1">
    <property type="nucleotide sequence ID" value="NZ_CP011132.1"/>
</dbReference>
<feature type="transmembrane region" description="Helical" evidence="1">
    <location>
        <begin position="116"/>
        <end position="140"/>
    </location>
</feature>
<protein>
    <submittedName>
        <fullName evidence="2">Membrane protein</fullName>
    </submittedName>
</protein>
<accession>A0A0F6RGB2</accession>
<dbReference type="AlphaFoldDB" id="A0A0F6RGB2"/>
<gene>
    <name evidence="2" type="ORF">F384_15520</name>
</gene>
<evidence type="ECO:0000313" key="3">
    <source>
        <dbReference type="Proteomes" id="UP000034085"/>
    </source>
</evidence>
<dbReference type="PATRIC" id="fig|1261127.3.peg.3245"/>
<keyword evidence="1" id="KW-0472">Membrane</keyword>
<dbReference type="Proteomes" id="UP000034085">
    <property type="component" value="Chromosome"/>
</dbReference>
<sequence length="164" mass="17175">MNGLTATGITVGICAGLWQMVSSRVGLAPGWELLGTIGFVAFCSFYAAGGSKAGFVKSLFVNYTGAVWAFLAALASGWLASASGLSSFWASVVMTVPFSAVIVWQGRFWLTSFIPGGFLGMTLFFATGLNWTVTLLGFLAGNCVGFISEYTGRKLSESTSKDSA</sequence>
<proteinExistence type="predicted"/>
<name>A0A0F6RGB2_CITAM</name>
<feature type="transmembrane region" description="Helical" evidence="1">
    <location>
        <begin position="28"/>
        <end position="48"/>
    </location>
</feature>
<organism evidence="2 3">
    <name type="scientific">Citrobacter amalonaticus Y19</name>
    <dbReference type="NCBI Taxonomy" id="1261127"/>
    <lineage>
        <taxon>Bacteria</taxon>
        <taxon>Pseudomonadati</taxon>
        <taxon>Pseudomonadota</taxon>
        <taxon>Gammaproteobacteria</taxon>
        <taxon>Enterobacterales</taxon>
        <taxon>Enterobacteriaceae</taxon>
        <taxon>Citrobacter</taxon>
    </lineage>
</organism>
<dbReference type="HOGENOM" id="CLU_1616084_0_0_6"/>
<dbReference type="InterPro" id="IPR009476">
    <property type="entry name" value="DUF1097"/>
</dbReference>
<feature type="transmembrane region" description="Helical" evidence="1">
    <location>
        <begin position="86"/>
        <end position="104"/>
    </location>
</feature>
<dbReference type="EMBL" id="CP011132">
    <property type="protein sequence ID" value="AKE59868.1"/>
    <property type="molecule type" value="Genomic_DNA"/>
</dbReference>
<dbReference type="Pfam" id="PF06496">
    <property type="entry name" value="DUF1097"/>
    <property type="match status" value="1"/>
</dbReference>
<dbReference type="OrthoDB" id="6623141at2"/>
<reference evidence="2 3" key="1">
    <citation type="journal article" date="2013" name="Appl. Microbiol. Biotechnol.">
        <title>Glycerol assimilation and production of 1,3-propanediol by Citrobacter amalonaticus Y19.</title>
        <authorList>
            <person name="Ainala S.K."/>
            <person name="Ashok S."/>
            <person name="Ko Y."/>
            <person name="Park S."/>
        </authorList>
    </citation>
    <scope>NUCLEOTIDE SEQUENCE [LARGE SCALE GENOMIC DNA]</scope>
    <source>
        <strain evidence="2 3">Y19</strain>
    </source>
</reference>
<keyword evidence="1" id="KW-0812">Transmembrane</keyword>